<keyword evidence="2" id="KW-1185">Reference proteome</keyword>
<evidence type="ECO:0000313" key="2">
    <source>
        <dbReference type="Proteomes" id="UP000751614"/>
    </source>
</evidence>
<gene>
    <name evidence="1" type="ORF">FGG15_19055</name>
</gene>
<protein>
    <recommendedName>
        <fullName evidence="3">Pectinacetylesterase</fullName>
    </recommendedName>
</protein>
<dbReference type="PANTHER" id="PTHR21562">
    <property type="entry name" value="NOTUM-RELATED"/>
    <property type="match status" value="1"/>
</dbReference>
<sequence length="372" mass="42241">MKIKSSIMKTSILSMGSLLILSLCCERSEGQNKAASNETNTIVQELQKLSLDKYFNIQPSEKKINEINPDWDNYYYNTDDCRCIFGTEYYTAVKHKSEASKNVIFYMQGGGACWPGVDECKTEISSEDVGYVDGLGYVIDGSLNDWNTVFAPYCDGSVHSGDNAADYDNDGEEDHWFWGFRSTSAAVALTKKLYPDVDKMLITGCSAGGYGTIFATMLLRLQYPDTQFYVLNESGPGLQDPADQTTKKLVQETWKYDAFMPDNCAECKDQMMYLYDWMLRYDSNLKIGLYSSYKDEVIGEDYLRMTPDSYSSLLLSTSGKIQAKNPNRFKRFFINGSSHCVESWKYKVKGVNLTQWVEQLVNDDSSWSDLLE</sequence>
<dbReference type="InterPro" id="IPR029058">
    <property type="entry name" value="AB_hydrolase_fold"/>
</dbReference>
<reference evidence="1 2" key="1">
    <citation type="submission" date="2019-05" db="EMBL/GenBank/DDBJ databases">
        <title>Flagellimonas sp. AsT0115, sp. nov., isolated from a marine red algae, Asparagopsis taxiformis.</title>
        <authorList>
            <person name="Kim J."/>
            <person name="Jeong S.E."/>
            <person name="Jeon C.O."/>
        </authorList>
    </citation>
    <scope>NUCLEOTIDE SEQUENCE [LARGE SCALE GENOMIC DNA]</scope>
    <source>
        <strain evidence="1 2">AsT0115</strain>
    </source>
</reference>
<dbReference type="SUPFAM" id="SSF53474">
    <property type="entry name" value="alpha/beta-Hydrolases"/>
    <property type="match status" value="1"/>
</dbReference>
<accession>A0ABY2WGX4</accession>
<dbReference type="Pfam" id="PF03283">
    <property type="entry name" value="PAE"/>
    <property type="match status" value="1"/>
</dbReference>
<dbReference type="Proteomes" id="UP000751614">
    <property type="component" value="Unassembled WGS sequence"/>
</dbReference>
<evidence type="ECO:0000313" key="1">
    <source>
        <dbReference type="EMBL" id="TMU50644.1"/>
    </source>
</evidence>
<organism evidence="1 2">
    <name type="scientific">Flagellimonas algicola</name>
    <dbReference type="NCBI Taxonomy" id="2583815"/>
    <lineage>
        <taxon>Bacteria</taxon>
        <taxon>Pseudomonadati</taxon>
        <taxon>Bacteroidota</taxon>
        <taxon>Flavobacteriia</taxon>
        <taxon>Flavobacteriales</taxon>
        <taxon>Flavobacteriaceae</taxon>
        <taxon>Flagellimonas</taxon>
    </lineage>
</organism>
<dbReference type="EMBL" id="VCNI01000005">
    <property type="protein sequence ID" value="TMU50644.1"/>
    <property type="molecule type" value="Genomic_DNA"/>
</dbReference>
<proteinExistence type="predicted"/>
<dbReference type="PANTHER" id="PTHR21562:SF83">
    <property type="entry name" value="PECTIN ACETYLESTERASE 4"/>
    <property type="match status" value="1"/>
</dbReference>
<comment type="caution">
    <text evidence="1">The sequence shown here is derived from an EMBL/GenBank/DDBJ whole genome shotgun (WGS) entry which is preliminary data.</text>
</comment>
<evidence type="ECO:0008006" key="3">
    <source>
        <dbReference type="Google" id="ProtNLM"/>
    </source>
</evidence>
<name>A0ABY2WGX4_9FLAO</name>
<dbReference type="InterPro" id="IPR004963">
    <property type="entry name" value="PAE/NOTUM"/>
</dbReference>